<proteinExistence type="predicted"/>
<reference evidence="3" key="1">
    <citation type="submission" date="2023-08" db="EMBL/GenBank/DDBJ databases">
        <title>Reference Genome Resource for the Citrus Pathogen Phytophthora citrophthora.</title>
        <authorList>
            <person name="Moller H."/>
            <person name="Coetzee B."/>
            <person name="Rose L.J."/>
            <person name="Van Niekerk J.M."/>
        </authorList>
    </citation>
    <scope>NUCLEOTIDE SEQUENCE</scope>
    <source>
        <strain evidence="3">STE-U-9442</strain>
    </source>
</reference>
<keyword evidence="4" id="KW-1185">Reference proteome</keyword>
<evidence type="ECO:0000313" key="4">
    <source>
        <dbReference type="Proteomes" id="UP001259832"/>
    </source>
</evidence>
<organism evidence="3 4">
    <name type="scientific">Phytophthora citrophthora</name>
    <dbReference type="NCBI Taxonomy" id="4793"/>
    <lineage>
        <taxon>Eukaryota</taxon>
        <taxon>Sar</taxon>
        <taxon>Stramenopiles</taxon>
        <taxon>Oomycota</taxon>
        <taxon>Peronosporomycetes</taxon>
        <taxon>Peronosporales</taxon>
        <taxon>Peronosporaceae</taxon>
        <taxon>Phytophthora</taxon>
    </lineage>
</organism>
<dbReference type="Proteomes" id="UP001259832">
    <property type="component" value="Unassembled WGS sequence"/>
</dbReference>
<dbReference type="EMBL" id="JASMQC010000017">
    <property type="protein sequence ID" value="KAK1938962.1"/>
    <property type="molecule type" value="Genomic_DNA"/>
</dbReference>
<feature type="compositionally biased region" description="Basic residues" evidence="1">
    <location>
        <begin position="708"/>
        <end position="720"/>
    </location>
</feature>
<feature type="signal peptide" evidence="2">
    <location>
        <begin position="1"/>
        <end position="25"/>
    </location>
</feature>
<accession>A0AAD9LKF7</accession>
<protein>
    <recommendedName>
        <fullName evidence="5">Neutral zinc metallopeptidase</fullName>
    </recommendedName>
</protein>
<evidence type="ECO:0008006" key="5">
    <source>
        <dbReference type="Google" id="ProtNLM"/>
    </source>
</evidence>
<sequence length="1125" mass="122425">MVAVRTSLFTIALLALAASDSVTLGAKCYPKTPASVPAETPAPDLVEETTPTSFGGSQTNDSPTQTATNAPAMETGSFGAPAAQSGSYEAPATETSPNGGTEDSSAATTQGSLDSNDVSQGSATQTQGSLDVSTGNSTSTGEHATFGKQTSKGKCVTGDPDTGDVTREMVDWVWKNTMEEYIPQFKNLIFDQLITNKGKLSYCVRWDNDQKLEKATAAKFQAVLEKQLNLWNRWLIGYECWPIEKIEVSIVAYAVKDKSIMDWTDNSLGTIYEGIVDAEGSPKCPDECYKHQGQAASADTSACKGKPFDMSFWPSTKPGEGAIGTGGDWGQRVEVNDMLNTMDGEEMMVLLHEIGHGFGLPEMYVDKNKPAGYPACVMDESDTLTDGDGWLIRSVLEHIKDLALAATGAQAANSTSSDHATFGTVTSGSGKCVVGNPNAGGVTRDQIDWVWENTMKKYVPQFNNLIFDQLVTNKGKLSYCVRWDNDKPLTKATASKFQAMLEKQMNLWNQWLTGYGCWPYEHIDIDIVGYAVKDKSIMDWSDDSLGTIYEGILDSEGSPKCPDECYKHQGQAASADTSSCKGGAFDMSLWPSTKAGEDAIGTGGDWGQRVEVNDMLSSMDQEHMMVLLHEIGHGFGLPEMYVAENKPSGYPACVMDEDFKLTDGDGWLLPMARRRTSRISVRTVLTIAVLALVVCSSVISAEKDAKTKRPRTPKPPKRTKTPVVKQEPTLGSTPTNQVTQQSSVAQTANTSTVATPSTSFSHATFGTVTSGSGKCVVGNPNAGGVTRDQIDWVWENTMKKYVPQFNNLIFDQLVTNKGKLSYCVRWDNDKPLTKATASKFQAMLEKQMNLWNQWLTGYECWPYKHIDIDIVGYAVKDKSIMDWSDDSLGTIYEGILDSEGSPKCPDECYKHQGQAASADTSSCKGGAFDMSLWPSTKAGEDAIGTGGDWGQRVEVNDMLSSMDQEHMMVLLHEIGHGFGLPEMYVAENKPSGYPACVMDEDFKLTDGDGWLLPLATGASATVDHDKIEPFSQLNPATVSEKAAIKFKPQLYTGRNLCVPFPAVNVAGEVTGGLKGTNGNDACKLALKGAQVYGRAGWYKNMWAIMYSWYSPKEFNWLGFPSRRHD</sequence>
<comment type="caution">
    <text evidence="3">The sequence shown here is derived from an EMBL/GenBank/DDBJ whole genome shotgun (WGS) entry which is preliminary data.</text>
</comment>
<evidence type="ECO:0000313" key="3">
    <source>
        <dbReference type="EMBL" id="KAK1938962.1"/>
    </source>
</evidence>
<dbReference type="InterPro" id="IPR008701">
    <property type="entry name" value="NPP1"/>
</dbReference>
<evidence type="ECO:0000256" key="1">
    <source>
        <dbReference type="SAM" id="MobiDB-lite"/>
    </source>
</evidence>
<feature type="chain" id="PRO_5042292770" description="Neutral zinc metallopeptidase" evidence="2">
    <location>
        <begin position="26"/>
        <end position="1125"/>
    </location>
</feature>
<feature type="region of interest" description="Disordered" evidence="1">
    <location>
        <begin position="703"/>
        <end position="757"/>
    </location>
</feature>
<dbReference type="AlphaFoldDB" id="A0AAD9LKF7"/>
<feature type="compositionally biased region" description="Polar residues" evidence="1">
    <location>
        <begin position="93"/>
        <end position="152"/>
    </location>
</feature>
<gene>
    <name evidence="3" type="ORF">P3T76_009037</name>
</gene>
<feature type="compositionally biased region" description="Polar residues" evidence="1">
    <location>
        <begin position="49"/>
        <end position="69"/>
    </location>
</feature>
<keyword evidence="2" id="KW-0732">Signal</keyword>
<feature type="region of interest" description="Disordered" evidence="1">
    <location>
        <begin position="34"/>
        <end position="161"/>
    </location>
</feature>
<dbReference type="PANTHER" id="PTHR35606">
    <property type="entry name" value="CELLULOSE-BINDING FAMILY II PROTEIN"/>
    <property type="match status" value="1"/>
</dbReference>
<name>A0AAD9LKF7_9STRA</name>
<dbReference type="PANTHER" id="PTHR35606:SF4">
    <property type="entry name" value="CELLULOSE-BINDING FAMILY II PROTEIN"/>
    <property type="match status" value="1"/>
</dbReference>
<evidence type="ECO:0000256" key="2">
    <source>
        <dbReference type="SAM" id="SignalP"/>
    </source>
</evidence>
<feature type="compositionally biased region" description="Polar residues" evidence="1">
    <location>
        <begin position="729"/>
        <end position="757"/>
    </location>
</feature>
<dbReference type="Pfam" id="PF05630">
    <property type="entry name" value="NPP1"/>
    <property type="match status" value="1"/>
</dbReference>